<dbReference type="InterPro" id="IPR045792">
    <property type="entry name" value="DUF6036"/>
</dbReference>
<dbReference type="Pfam" id="PF19502">
    <property type="entry name" value="DUF6036"/>
    <property type="match status" value="1"/>
</dbReference>
<dbReference type="RefSeq" id="WP_343962234.1">
    <property type="nucleotide sequence ID" value="NZ_BAAAKZ010000016.1"/>
</dbReference>
<keyword evidence="3" id="KW-1185">Reference proteome</keyword>
<evidence type="ECO:0000313" key="2">
    <source>
        <dbReference type="EMBL" id="MFD1203433.1"/>
    </source>
</evidence>
<dbReference type="Proteomes" id="UP001597181">
    <property type="component" value="Unassembled WGS sequence"/>
</dbReference>
<reference evidence="3" key="1">
    <citation type="journal article" date="2019" name="Int. J. Syst. Evol. Microbiol.">
        <title>The Global Catalogue of Microorganisms (GCM) 10K type strain sequencing project: providing services to taxonomists for standard genome sequencing and annotation.</title>
        <authorList>
            <consortium name="The Broad Institute Genomics Platform"/>
            <consortium name="The Broad Institute Genome Sequencing Center for Infectious Disease"/>
            <person name="Wu L."/>
            <person name="Ma J."/>
        </authorList>
    </citation>
    <scope>NUCLEOTIDE SEQUENCE [LARGE SCALE GENOMIC DNA]</scope>
    <source>
        <strain evidence="3">CCUG 50213</strain>
    </source>
</reference>
<organism evidence="2 3">
    <name type="scientific">Leucobacter albus</name>
    <dbReference type="NCBI Taxonomy" id="272210"/>
    <lineage>
        <taxon>Bacteria</taxon>
        <taxon>Bacillati</taxon>
        <taxon>Actinomycetota</taxon>
        <taxon>Actinomycetes</taxon>
        <taxon>Micrococcales</taxon>
        <taxon>Microbacteriaceae</taxon>
        <taxon>Leucobacter</taxon>
    </lineage>
</organism>
<comment type="caution">
    <text evidence="2">The sequence shown here is derived from an EMBL/GenBank/DDBJ whole genome shotgun (WGS) entry which is preliminary data.</text>
</comment>
<protein>
    <submittedName>
        <fullName evidence="2">DUF6036 family nucleotidyltransferase</fullName>
    </submittedName>
</protein>
<accession>A0ABW3TVE1</accession>
<proteinExistence type="predicted"/>
<sequence>MNREQLLHAIRAAAHLVQLDSVIVIGSQSILGTWDENELPDVVVMSHEVDILPLSGQDTALLADRLAELGEMSRFDQTFGYHIDGVDETTAVLPDGWQNRLVPVGSYSVAMGKEVTGLCLEPHDLCVAKIIAFREKDRGFVSALVTAQLLDLEVLLERLTQTMPPDGRNLDYAYAWVLDAITGRDSGPGRPKG</sequence>
<gene>
    <name evidence="2" type="ORF">ACFQ3U_16195</name>
</gene>
<name>A0ABW3TVE1_9MICO</name>
<dbReference type="EMBL" id="JBHTLY010000014">
    <property type="protein sequence ID" value="MFD1203433.1"/>
    <property type="molecule type" value="Genomic_DNA"/>
</dbReference>
<evidence type="ECO:0000313" key="3">
    <source>
        <dbReference type="Proteomes" id="UP001597181"/>
    </source>
</evidence>
<feature type="domain" description="DUF6036" evidence="1">
    <location>
        <begin position="10"/>
        <end position="161"/>
    </location>
</feature>
<evidence type="ECO:0000259" key="1">
    <source>
        <dbReference type="Pfam" id="PF19502"/>
    </source>
</evidence>